<organism evidence="4">
    <name type="scientific">Balaenoptera musculus</name>
    <name type="common">Blue whale</name>
    <dbReference type="NCBI Taxonomy" id="9771"/>
    <lineage>
        <taxon>Eukaryota</taxon>
        <taxon>Metazoa</taxon>
        <taxon>Chordata</taxon>
        <taxon>Craniata</taxon>
        <taxon>Vertebrata</taxon>
        <taxon>Euteleostomi</taxon>
        <taxon>Mammalia</taxon>
        <taxon>Eutheria</taxon>
        <taxon>Laurasiatheria</taxon>
        <taxon>Artiodactyla</taxon>
        <taxon>Whippomorpha</taxon>
        <taxon>Cetacea</taxon>
        <taxon>Mysticeti</taxon>
        <taxon>Balaenopteridae</taxon>
        <taxon>Balaenoptera</taxon>
    </lineage>
</organism>
<feature type="region of interest" description="Disordered" evidence="2">
    <location>
        <begin position="82"/>
        <end position="365"/>
    </location>
</feature>
<keyword evidence="1" id="KW-0597">Phosphoprotein</keyword>
<sequence>MPKLLQSTVTIINLFYQYATQDGECDMLNKAELKELLENEFDQILKNPDDPDTIEFTEYPLMIFRVAQACNKIVGKDYCQASGSKQKDHSHQHQEEQSETEKEDEGQELSSSHSSWSKGKHDSYSRGSRGSIKHRSGSSSRRTGHQGGLSSAGHRQSSGERKRESSSGYFKDSKKNKHGSHQHKRSRSEEVGYTHSRNCSTRLHSANQSGTYGEQGHVCHSEDQSSSSDQHWSDSNESLVKRQHKKKSCQSLSKQHRGVISGSCGGQDHRSNSNEPTGCGHGSGSGQPSQQRWHESNEGYQSGNCEEQGYCSTSSSSEVSSYGQHRSGSGWSSSSIQCGSGSGQSSGYRQHRSGSGQSSGSMDLA</sequence>
<dbReference type="GO" id="GO:0061436">
    <property type="term" value="P:establishment of skin barrier"/>
    <property type="evidence" value="ECO:0007669"/>
    <property type="project" value="TreeGrafter"/>
</dbReference>
<feature type="compositionally biased region" description="Basic residues" evidence="2">
    <location>
        <begin position="174"/>
        <end position="186"/>
    </location>
</feature>
<dbReference type="GO" id="GO:0046914">
    <property type="term" value="F:transition metal ion binding"/>
    <property type="evidence" value="ECO:0007669"/>
    <property type="project" value="InterPro"/>
</dbReference>
<accession>A0A8C0DVS4</accession>
<feature type="domain" description="S100/CaBP-9k-type calcium binding subdomain" evidence="3">
    <location>
        <begin position="4"/>
        <end position="46"/>
    </location>
</feature>
<dbReference type="InterPro" id="IPR052503">
    <property type="entry name" value="S100-fused_Epidermal_Struct"/>
</dbReference>
<dbReference type="SUPFAM" id="SSF47473">
    <property type="entry name" value="EF-hand"/>
    <property type="match status" value="1"/>
</dbReference>
<evidence type="ECO:0000313" key="4">
    <source>
        <dbReference type="Ensembl" id="ENSBMSP00010025893.1"/>
    </source>
</evidence>
<dbReference type="AlphaFoldDB" id="A0A8C0DVS4"/>
<dbReference type="CDD" id="cd00213">
    <property type="entry name" value="S-100"/>
    <property type="match status" value="1"/>
</dbReference>
<proteinExistence type="predicted"/>
<feature type="compositionally biased region" description="Polar residues" evidence="2">
    <location>
        <begin position="195"/>
        <end position="212"/>
    </location>
</feature>
<reference evidence="4" key="1">
    <citation type="submission" date="2023-09" db="UniProtKB">
        <authorList>
            <consortium name="Ensembl"/>
        </authorList>
    </citation>
    <scope>IDENTIFICATION</scope>
</reference>
<evidence type="ECO:0000256" key="2">
    <source>
        <dbReference type="SAM" id="MobiDB-lite"/>
    </source>
</evidence>
<feature type="compositionally biased region" description="Low complexity" evidence="2">
    <location>
        <begin position="108"/>
        <end position="117"/>
    </location>
</feature>
<dbReference type="GO" id="GO:0001533">
    <property type="term" value="C:cornified envelope"/>
    <property type="evidence" value="ECO:0007669"/>
    <property type="project" value="TreeGrafter"/>
</dbReference>
<dbReference type="Gene3D" id="1.10.238.10">
    <property type="entry name" value="EF-hand"/>
    <property type="match status" value="1"/>
</dbReference>
<dbReference type="Ensembl" id="ENSBMST00010028503.1">
    <property type="protein sequence ID" value="ENSBMSP00010025893.1"/>
    <property type="gene ID" value="ENSBMSG00010018815.1"/>
</dbReference>
<dbReference type="GeneTree" id="ENSGT00940000154467"/>
<feature type="compositionally biased region" description="Low complexity" evidence="2">
    <location>
        <begin position="224"/>
        <end position="238"/>
    </location>
</feature>
<feature type="compositionally biased region" description="Low complexity" evidence="2">
    <location>
        <begin position="312"/>
        <end position="365"/>
    </location>
</feature>
<protein>
    <recommendedName>
        <fullName evidence="3">S100/CaBP-9k-type calcium binding subdomain domain-containing protein</fullName>
    </recommendedName>
</protein>
<dbReference type="InterPro" id="IPR013787">
    <property type="entry name" value="S100_Ca-bd_sub"/>
</dbReference>
<dbReference type="OMA" id="GHGCISS"/>
<dbReference type="GO" id="GO:0036457">
    <property type="term" value="C:keratohyalin granule"/>
    <property type="evidence" value="ECO:0007669"/>
    <property type="project" value="TreeGrafter"/>
</dbReference>
<dbReference type="SMART" id="SM01394">
    <property type="entry name" value="S_100"/>
    <property type="match status" value="1"/>
</dbReference>
<dbReference type="PANTHER" id="PTHR22571">
    <property type="entry name" value="FILAGGRIN-RELATED"/>
    <property type="match status" value="1"/>
</dbReference>
<feature type="compositionally biased region" description="Basic and acidic residues" evidence="2">
    <location>
        <begin position="85"/>
        <end position="100"/>
    </location>
</feature>
<evidence type="ECO:0000256" key="1">
    <source>
        <dbReference type="ARBA" id="ARBA00022553"/>
    </source>
</evidence>
<name>A0A8C0DVS4_BALMU</name>
<dbReference type="InterPro" id="IPR011992">
    <property type="entry name" value="EF-hand-dom_pair"/>
</dbReference>
<evidence type="ECO:0000259" key="3">
    <source>
        <dbReference type="SMART" id="SM01394"/>
    </source>
</evidence>
<dbReference type="PANTHER" id="PTHR22571:SF25">
    <property type="entry name" value="HORNERIN"/>
    <property type="match status" value="1"/>
</dbReference>
<dbReference type="InterPro" id="IPR034325">
    <property type="entry name" value="S-100_dom"/>
</dbReference>
<dbReference type="Pfam" id="PF01023">
    <property type="entry name" value="S_100"/>
    <property type="match status" value="1"/>
</dbReference>